<dbReference type="OrthoDB" id="10608366at2759"/>
<proteinExistence type="predicted"/>
<dbReference type="RefSeq" id="XP_015657894.1">
    <property type="nucleotide sequence ID" value="XM_015803252.1"/>
</dbReference>
<protein>
    <submittedName>
        <fullName evidence="2">Uncharacterized protein</fullName>
    </submittedName>
</protein>
<dbReference type="Proteomes" id="UP000037923">
    <property type="component" value="Unassembled WGS sequence"/>
</dbReference>
<reference evidence="2 3" key="1">
    <citation type="submission" date="2015-07" db="EMBL/GenBank/DDBJ databases">
        <title>High-quality genome of monoxenous trypanosomatid Leptomonas pyrrhocoris.</title>
        <authorList>
            <person name="Flegontov P."/>
            <person name="Butenko A."/>
            <person name="Firsov S."/>
            <person name="Vlcek C."/>
            <person name="Logacheva M.D."/>
            <person name="Field M."/>
            <person name="Filatov D."/>
            <person name="Flegontova O."/>
            <person name="Gerasimov E."/>
            <person name="Jackson A.P."/>
            <person name="Kelly S."/>
            <person name="Opperdoes F."/>
            <person name="O'Reilly A."/>
            <person name="Votypka J."/>
            <person name="Yurchenko V."/>
            <person name="Lukes J."/>
        </authorList>
    </citation>
    <scope>NUCLEOTIDE SEQUENCE [LARGE SCALE GENOMIC DNA]</scope>
    <source>
        <strain evidence="2">H10</strain>
    </source>
</reference>
<dbReference type="GeneID" id="26905581"/>
<name>A0A0M9FZT3_LEPPY</name>
<dbReference type="AlphaFoldDB" id="A0A0M9FZT3"/>
<dbReference type="EMBL" id="LGTL01000010">
    <property type="protein sequence ID" value="KPA79455.1"/>
    <property type="molecule type" value="Genomic_DNA"/>
</dbReference>
<sequence length="433" mass="46835">MEVLQFVLTAHRTAIHFLRRRAAEVNATEEGAEGEAVMASSNCVLAEAASVISELSYARAASHQRGRRSDSSSPQCPQHSSSISAAESLTQVLSTNLYTISTLLEAFDDGESVASSSSGRRAALTALSDVVFPPLFYLITQTLDLAAAALPYATPPPCCRPSRTPSMLCVLQQEGSHVLSCLLRINDVPQHNSHHLHCDAEAACASSSATPGCRWVVTHHVLRRLRPLLFTALPHHRHQHNLISNNRTSQTETAFFGAACDRTDTEIVTWVAKQLHRYAAAEREQLHPGDGLFETDNACALHAHALSLQPSHSPTMSPSRAYESLEAACLTEVLRLLLQRFIAAARSSTCVESASTAVADTETRPSTLGTTASFAHEERYGTVSSVFLAEYANALAPAAARLQSSDVWDSLPSSLRGTVEELQTQLRRFGVDV</sequence>
<dbReference type="OMA" id="WAEINIF"/>
<organism evidence="2 3">
    <name type="scientific">Leptomonas pyrrhocoris</name>
    <name type="common">Firebug parasite</name>
    <dbReference type="NCBI Taxonomy" id="157538"/>
    <lineage>
        <taxon>Eukaryota</taxon>
        <taxon>Discoba</taxon>
        <taxon>Euglenozoa</taxon>
        <taxon>Kinetoplastea</taxon>
        <taxon>Metakinetoplastina</taxon>
        <taxon>Trypanosomatida</taxon>
        <taxon>Trypanosomatidae</taxon>
        <taxon>Leishmaniinae</taxon>
        <taxon>Leptomonas</taxon>
    </lineage>
</organism>
<dbReference type="VEuPathDB" id="TriTrypDB:LpyrH10_10_0600"/>
<accession>A0A0M9FZT3</accession>
<evidence type="ECO:0000313" key="2">
    <source>
        <dbReference type="EMBL" id="KPA79455.1"/>
    </source>
</evidence>
<keyword evidence="3" id="KW-1185">Reference proteome</keyword>
<gene>
    <name evidence="2" type="ORF">ABB37_05291</name>
</gene>
<feature type="compositionally biased region" description="Low complexity" evidence="1">
    <location>
        <begin position="71"/>
        <end position="83"/>
    </location>
</feature>
<evidence type="ECO:0000256" key="1">
    <source>
        <dbReference type="SAM" id="MobiDB-lite"/>
    </source>
</evidence>
<evidence type="ECO:0000313" key="3">
    <source>
        <dbReference type="Proteomes" id="UP000037923"/>
    </source>
</evidence>
<feature type="region of interest" description="Disordered" evidence="1">
    <location>
        <begin position="63"/>
        <end position="83"/>
    </location>
</feature>
<comment type="caution">
    <text evidence="2">The sequence shown here is derived from an EMBL/GenBank/DDBJ whole genome shotgun (WGS) entry which is preliminary data.</text>
</comment>